<evidence type="ECO:0000256" key="1">
    <source>
        <dbReference type="SAM" id="MobiDB-lite"/>
    </source>
</evidence>
<proteinExistence type="predicted"/>
<dbReference type="EMBL" id="CP120988">
    <property type="protein sequence ID" value="WLQ60482.1"/>
    <property type="molecule type" value="Genomic_DNA"/>
</dbReference>
<keyword evidence="3" id="KW-1185">Reference proteome</keyword>
<evidence type="ECO:0000313" key="2">
    <source>
        <dbReference type="EMBL" id="WLQ60482.1"/>
    </source>
</evidence>
<organism evidence="2 3">
    <name type="scientific">Streptomyces poriferorum</name>
    <dbReference type="NCBI Taxonomy" id="2798799"/>
    <lineage>
        <taxon>Bacteria</taxon>
        <taxon>Bacillati</taxon>
        <taxon>Actinomycetota</taxon>
        <taxon>Actinomycetes</taxon>
        <taxon>Kitasatosporales</taxon>
        <taxon>Streptomycetaceae</taxon>
        <taxon>Streptomyces</taxon>
    </lineage>
</organism>
<feature type="region of interest" description="Disordered" evidence="1">
    <location>
        <begin position="1"/>
        <end position="20"/>
    </location>
</feature>
<accession>A0ABY9IYT2</accession>
<evidence type="ECO:0000313" key="3">
    <source>
        <dbReference type="Proteomes" id="UP001235744"/>
    </source>
</evidence>
<sequence length="53" mass="5722">MADQPQPRQVPPRIDDSAADTGTLVALGWIEEPPTPQYEGLFVEPPPAPEEPA</sequence>
<reference evidence="2 3" key="1">
    <citation type="submission" date="2023-03" db="EMBL/GenBank/DDBJ databases">
        <title>Isolation and description of six Streptomyces strains from soil environments, able to metabolize different microbial glucans.</title>
        <authorList>
            <person name="Widen T."/>
            <person name="Larsbrink J."/>
        </authorList>
    </citation>
    <scope>NUCLEOTIDE SEQUENCE [LARGE SCALE GENOMIC DNA]</scope>
    <source>
        <strain evidence="2 3">Alt2</strain>
    </source>
</reference>
<protein>
    <submittedName>
        <fullName evidence="2">Uncharacterized protein</fullName>
    </submittedName>
</protein>
<dbReference type="RefSeq" id="WP_306069236.1">
    <property type="nucleotide sequence ID" value="NZ_CP120988.1"/>
</dbReference>
<dbReference type="Proteomes" id="UP001235744">
    <property type="component" value="Chromosome"/>
</dbReference>
<gene>
    <name evidence="2" type="ORF">P8A19_35890</name>
</gene>
<name>A0ABY9IYT2_9ACTN</name>